<dbReference type="InterPro" id="IPR001650">
    <property type="entry name" value="Helicase_C-like"/>
</dbReference>
<evidence type="ECO:0000256" key="7">
    <source>
        <dbReference type="ARBA" id="ARBA00023204"/>
    </source>
</evidence>
<reference evidence="10 11" key="1">
    <citation type="submission" date="2023-03" db="EMBL/GenBank/DDBJ databases">
        <title>Description of Hydrogenimonas sp. ISO32.</title>
        <authorList>
            <person name="Mino S."/>
            <person name="Fukazawa S."/>
            <person name="Sawabe T."/>
        </authorList>
    </citation>
    <scope>NUCLEOTIDE SEQUENCE [LARGE SCALE GENOMIC DNA]</scope>
    <source>
        <strain evidence="10 11">ISO32</strain>
    </source>
</reference>
<dbReference type="Pfam" id="PF00271">
    <property type="entry name" value="Helicase_C"/>
    <property type="match status" value="1"/>
</dbReference>
<dbReference type="Pfam" id="PF00270">
    <property type="entry name" value="DEAD"/>
    <property type="match status" value="1"/>
</dbReference>
<evidence type="ECO:0000256" key="2">
    <source>
        <dbReference type="ARBA" id="ARBA00022763"/>
    </source>
</evidence>
<evidence type="ECO:0000256" key="5">
    <source>
        <dbReference type="ARBA" id="ARBA00022840"/>
    </source>
</evidence>
<keyword evidence="6" id="KW-0238">DNA-binding</keyword>
<protein>
    <submittedName>
        <fullName evidence="10">ATP-dependent DNA helicase RecG</fullName>
    </submittedName>
</protein>
<organism evidence="10 11">
    <name type="scientific">Hydrogenimonas cancrithermarum</name>
    <dbReference type="NCBI Taxonomy" id="2993563"/>
    <lineage>
        <taxon>Bacteria</taxon>
        <taxon>Pseudomonadati</taxon>
        <taxon>Campylobacterota</taxon>
        <taxon>Epsilonproteobacteria</taxon>
        <taxon>Campylobacterales</taxon>
        <taxon>Hydrogenimonadaceae</taxon>
        <taxon>Hydrogenimonas</taxon>
    </lineage>
</organism>
<feature type="domain" description="Helicase ATP-binding" evidence="8">
    <location>
        <begin position="242"/>
        <end position="398"/>
    </location>
</feature>
<keyword evidence="11" id="KW-1185">Reference proteome</keyword>
<dbReference type="PANTHER" id="PTHR47964:SF1">
    <property type="entry name" value="ATP-DEPENDENT DNA HELICASE HOMOLOG RECG, CHLOROPLASTIC"/>
    <property type="match status" value="1"/>
</dbReference>
<dbReference type="Gene3D" id="3.40.50.300">
    <property type="entry name" value="P-loop containing nucleotide triphosphate hydrolases"/>
    <property type="match status" value="2"/>
</dbReference>
<dbReference type="NCBIfam" id="NF008169">
    <property type="entry name" value="PRK10917.2-3"/>
    <property type="match status" value="1"/>
</dbReference>
<evidence type="ECO:0000256" key="1">
    <source>
        <dbReference type="ARBA" id="ARBA00022741"/>
    </source>
</evidence>
<dbReference type="SMART" id="SM00490">
    <property type="entry name" value="HELICc"/>
    <property type="match status" value="1"/>
</dbReference>
<proteinExistence type="predicted"/>
<dbReference type="InterPro" id="IPR027417">
    <property type="entry name" value="P-loop_NTPase"/>
</dbReference>
<dbReference type="InterPro" id="IPR011545">
    <property type="entry name" value="DEAD/DEAH_box_helicase_dom"/>
</dbReference>
<dbReference type="InterPro" id="IPR012340">
    <property type="entry name" value="NA-bd_OB-fold"/>
</dbReference>
<feature type="domain" description="Helicase C-terminal" evidence="9">
    <location>
        <begin position="416"/>
        <end position="572"/>
    </location>
</feature>
<dbReference type="RefSeq" id="WP_286336449.1">
    <property type="nucleotide sequence ID" value="NZ_AP027370.1"/>
</dbReference>
<sequence>MPSESFDQKLKKAGFSSLLEMAIHLPISYLDTRLSSELSIGEAHTIEAEIVQVSRLPKRLVATARTPLCDRPIEITIFHPKPYHGALFKPGMRHFLQGKIDRYGSKLQLVNPKKISKTGEIVPQYRCKLRQDVHRRIVESLVTVANLVGEGLDEERAALIVRAHRPDDTWLKLYRRHGGVGPKTVEALKFAEALDHFKRLGGKRVRFPATARLDGSAEPFVKRLPFELTDDQKRAIEAIRADLSGETAARRMIVGDVGSGKTMVILAAATMAYPHKAVLMAPTSILARQLYEEAKKWLPDFVDVALVTQSREAGEMQTAHLIVGTHALLYRDLPEAPLIMVDEQHRFGTEQRKMLERLVSKNRPSSKKAKPHFLQFSATPIPRTQAMMESALIDVTLIESTPFVKDISTHIVDKSGFTALLGHIRTETEAGRQVLVVYPLVEESEHIGYRSIEESEAFWKARFDGVHVTHGRDKNKDDVLQAFAEKGKILLATTVIEVGISLPKLSTIVIVGAERMGLATLHQLRGRVSRTGLKGYCFLFTHDVKNERLQSFAKTANGFEIARLDLKFRKSGDLLRGKMQSGKEFVWLDMGEDEKIVEAAKRRADGR</sequence>
<dbReference type="PANTHER" id="PTHR47964">
    <property type="entry name" value="ATP-DEPENDENT DNA HELICASE HOMOLOG RECG, CHLOROPLASTIC"/>
    <property type="match status" value="1"/>
</dbReference>
<keyword evidence="7" id="KW-0234">DNA repair</keyword>
<dbReference type="CDD" id="cd04488">
    <property type="entry name" value="RecG_wedge_OBF"/>
    <property type="match status" value="1"/>
</dbReference>
<dbReference type="Proteomes" id="UP001321445">
    <property type="component" value="Chromosome"/>
</dbReference>
<dbReference type="SUPFAM" id="SSF52540">
    <property type="entry name" value="P-loop containing nucleoside triphosphate hydrolases"/>
    <property type="match status" value="1"/>
</dbReference>
<evidence type="ECO:0000256" key="6">
    <source>
        <dbReference type="ARBA" id="ARBA00023125"/>
    </source>
</evidence>
<gene>
    <name evidence="10" type="primary">recG</name>
    <name evidence="10" type="ORF">HCR_18110</name>
</gene>
<evidence type="ECO:0000256" key="4">
    <source>
        <dbReference type="ARBA" id="ARBA00022806"/>
    </source>
</evidence>
<dbReference type="SMART" id="SM00487">
    <property type="entry name" value="DEXDc"/>
    <property type="match status" value="1"/>
</dbReference>
<dbReference type="InterPro" id="IPR047112">
    <property type="entry name" value="RecG/Mfd"/>
</dbReference>
<evidence type="ECO:0000259" key="8">
    <source>
        <dbReference type="PROSITE" id="PS51192"/>
    </source>
</evidence>
<keyword evidence="5" id="KW-0067">ATP-binding</keyword>
<keyword evidence="4 10" id="KW-0347">Helicase</keyword>
<evidence type="ECO:0000313" key="10">
    <source>
        <dbReference type="EMBL" id="BDY13499.1"/>
    </source>
</evidence>
<dbReference type="GO" id="GO:0004386">
    <property type="term" value="F:helicase activity"/>
    <property type="evidence" value="ECO:0007669"/>
    <property type="project" value="UniProtKB-KW"/>
</dbReference>
<evidence type="ECO:0000313" key="11">
    <source>
        <dbReference type="Proteomes" id="UP001321445"/>
    </source>
</evidence>
<dbReference type="PROSITE" id="PS51192">
    <property type="entry name" value="HELICASE_ATP_BIND_1"/>
    <property type="match status" value="1"/>
</dbReference>
<name>A0ABM8FMC3_9BACT</name>
<dbReference type="InterPro" id="IPR014001">
    <property type="entry name" value="Helicase_ATP-bd"/>
</dbReference>
<evidence type="ECO:0000259" key="9">
    <source>
        <dbReference type="PROSITE" id="PS51194"/>
    </source>
</evidence>
<dbReference type="SUPFAM" id="SSF50249">
    <property type="entry name" value="Nucleic acid-binding proteins"/>
    <property type="match status" value="1"/>
</dbReference>
<evidence type="ECO:0000256" key="3">
    <source>
        <dbReference type="ARBA" id="ARBA00022801"/>
    </source>
</evidence>
<dbReference type="EMBL" id="AP027370">
    <property type="protein sequence ID" value="BDY13499.1"/>
    <property type="molecule type" value="Genomic_DNA"/>
</dbReference>
<keyword evidence="3" id="KW-0378">Hydrolase</keyword>
<accession>A0ABM8FMC3</accession>
<dbReference type="PROSITE" id="PS51194">
    <property type="entry name" value="HELICASE_CTER"/>
    <property type="match status" value="1"/>
</dbReference>
<keyword evidence="1" id="KW-0547">Nucleotide-binding</keyword>
<keyword evidence="2" id="KW-0227">DNA damage</keyword>